<dbReference type="EMBL" id="CP104064">
    <property type="protein sequence ID" value="WAH35633.1"/>
    <property type="molecule type" value="Genomic_DNA"/>
</dbReference>
<dbReference type="InterPro" id="IPR034660">
    <property type="entry name" value="DinB/YfiT-like"/>
</dbReference>
<sequence length="165" mass="18709">MSKVSQTSEVVVGLHRDLADTVSGLDTEALHWKADESTWSVAQILAHVAEFEHFFSEDILHLKANPGTAFGRTMENVDRIRAVDLDGSESLEELLQRIDVSQHETLDMLSTLSDDDLLIHGSHPKIGERTIEWEIGHFITDHLEKHIGQIRRTLEAYHSQEIHLN</sequence>
<evidence type="ECO:0000313" key="2">
    <source>
        <dbReference type="EMBL" id="WAH35633.1"/>
    </source>
</evidence>
<dbReference type="Gene3D" id="1.20.120.450">
    <property type="entry name" value="dinb family like domain"/>
    <property type="match status" value="1"/>
</dbReference>
<gene>
    <name evidence="2" type="ORF">NZD86_15300</name>
</gene>
<dbReference type="Proteomes" id="UP001164803">
    <property type="component" value="Chromosome"/>
</dbReference>
<dbReference type="SUPFAM" id="SSF109854">
    <property type="entry name" value="DinB/YfiT-like putative metalloenzymes"/>
    <property type="match status" value="1"/>
</dbReference>
<dbReference type="RefSeq" id="WP_268042916.1">
    <property type="nucleotide sequence ID" value="NZ_CP104064.1"/>
</dbReference>
<evidence type="ECO:0000259" key="1">
    <source>
        <dbReference type="Pfam" id="PF12867"/>
    </source>
</evidence>
<evidence type="ECO:0000313" key="3">
    <source>
        <dbReference type="Proteomes" id="UP001164803"/>
    </source>
</evidence>
<proteinExistence type="predicted"/>
<protein>
    <submittedName>
        <fullName evidence="2">DinB family protein</fullName>
    </submittedName>
</protein>
<reference evidence="2" key="1">
    <citation type="submission" date="2022-08" db="EMBL/GenBank/DDBJ databases">
        <title>Alicyclobacillus dauci DSM2870, complete genome.</title>
        <authorList>
            <person name="Wang Q."/>
            <person name="Cai R."/>
            <person name="Wang Z."/>
        </authorList>
    </citation>
    <scope>NUCLEOTIDE SEQUENCE</scope>
    <source>
        <strain evidence="2">DSM 28700</strain>
    </source>
</reference>
<dbReference type="Pfam" id="PF12867">
    <property type="entry name" value="DinB_2"/>
    <property type="match status" value="1"/>
</dbReference>
<keyword evidence="3" id="KW-1185">Reference proteome</keyword>
<dbReference type="InterPro" id="IPR024775">
    <property type="entry name" value="DinB-like"/>
</dbReference>
<feature type="domain" description="DinB-like" evidence="1">
    <location>
        <begin position="16"/>
        <end position="150"/>
    </location>
</feature>
<name>A0ABY6YYC6_9BACL</name>
<organism evidence="2 3">
    <name type="scientific">Alicyclobacillus dauci</name>
    <dbReference type="NCBI Taxonomy" id="1475485"/>
    <lineage>
        <taxon>Bacteria</taxon>
        <taxon>Bacillati</taxon>
        <taxon>Bacillota</taxon>
        <taxon>Bacilli</taxon>
        <taxon>Bacillales</taxon>
        <taxon>Alicyclobacillaceae</taxon>
        <taxon>Alicyclobacillus</taxon>
    </lineage>
</organism>
<accession>A0ABY6YYC6</accession>